<organism evidence="2 3">
    <name type="scientific">Brevibacillus brevis (strain 47 / JCM 6285 / NBRC 100599)</name>
    <dbReference type="NCBI Taxonomy" id="358681"/>
    <lineage>
        <taxon>Bacteria</taxon>
        <taxon>Bacillati</taxon>
        <taxon>Bacillota</taxon>
        <taxon>Bacilli</taxon>
        <taxon>Bacillales</taxon>
        <taxon>Paenibacillaceae</taxon>
        <taxon>Brevibacillus</taxon>
    </lineage>
</organism>
<gene>
    <name evidence="2" type="ordered locus">BBR47_18200</name>
</gene>
<reference evidence="2 3" key="1">
    <citation type="submission" date="2005-03" db="EMBL/GenBank/DDBJ databases">
        <title>Brevibacillus brevis strain 47, complete genome.</title>
        <authorList>
            <person name="Hosoyama A."/>
            <person name="Yamada R."/>
            <person name="Hongo Y."/>
            <person name="Terui Y."/>
            <person name="Ankai A."/>
            <person name="Masuyama W."/>
            <person name="Sekiguchi M."/>
            <person name="Takeda T."/>
            <person name="Asano K."/>
            <person name="Ohji S."/>
            <person name="Ichikawa N."/>
            <person name="Narita S."/>
            <person name="Aoki N."/>
            <person name="Miura H."/>
            <person name="Matsushita S."/>
            <person name="Sekigawa T."/>
            <person name="Yamagata H."/>
            <person name="Yoshikawa H."/>
            <person name="Udaka S."/>
            <person name="Tanikawa S."/>
            <person name="Fujita N."/>
        </authorList>
    </citation>
    <scope>NUCLEOTIDE SEQUENCE [LARGE SCALE GENOMIC DNA]</scope>
    <source>
        <strain evidence="3">47 / JCM 6285 / NBRC 100599</strain>
    </source>
</reference>
<dbReference type="eggNOG" id="ENOG50307KS">
    <property type="taxonomic scope" value="Bacteria"/>
</dbReference>
<evidence type="ECO:0000313" key="3">
    <source>
        <dbReference type="Proteomes" id="UP000001877"/>
    </source>
</evidence>
<keyword evidence="1" id="KW-0472">Membrane</keyword>
<name>C0ZAI8_BREBN</name>
<evidence type="ECO:0000313" key="2">
    <source>
        <dbReference type="EMBL" id="BAH42797.1"/>
    </source>
</evidence>
<dbReference type="KEGG" id="bbe:BBR47_18200"/>
<dbReference type="EMBL" id="AP008955">
    <property type="protein sequence ID" value="BAH42797.1"/>
    <property type="molecule type" value="Genomic_DNA"/>
</dbReference>
<protein>
    <submittedName>
        <fullName evidence="2">Uncharacterized protein</fullName>
    </submittedName>
</protein>
<keyword evidence="1" id="KW-1133">Transmembrane helix</keyword>
<dbReference type="HOGENOM" id="CLU_2506215_0_0_9"/>
<dbReference type="Proteomes" id="UP000001877">
    <property type="component" value="Chromosome"/>
</dbReference>
<accession>C0ZAI8</accession>
<feature type="transmembrane region" description="Helical" evidence="1">
    <location>
        <begin position="59"/>
        <end position="80"/>
    </location>
</feature>
<keyword evidence="1" id="KW-0812">Transmembrane</keyword>
<evidence type="ECO:0000256" key="1">
    <source>
        <dbReference type="SAM" id="Phobius"/>
    </source>
</evidence>
<proteinExistence type="predicted"/>
<dbReference type="STRING" id="358681.BBR47_18200"/>
<keyword evidence="3" id="KW-1185">Reference proteome</keyword>
<sequence>MFQAFVQGCRHCPKLTRICWNEVIVMNFRWKYNPTYLRIKYGCKQVLFPLLVFQFVRTVVFPTSFDVILLGLLAMLYVAISLEWL</sequence>
<dbReference type="AlphaFoldDB" id="C0ZAI8"/>